<feature type="domain" description="EGF-like" evidence="9">
    <location>
        <begin position="405"/>
        <end position="440"/>
    </location>
</feature>
<dbReference type="PROSITE" id="PS00010">
    <property type="entry name" value="ASX_HYDROXYL"/>
    <property type="match status" value="1"/>
</dbReference>
<dbReference type="InterPro" id="IPR001881">
    <property type="entry name" value="EGF-like_Ca-bd_dom"/>
</dbReference>
<evidence type="ECO:0000256" key="7">
    <source>
        <dbReference type="SAM" id="Phobius"/>
    </source>
</evidence>
<dbReference type="Proteomes" id="UP000030746">
    <property type="component" value="Unassembled WGS sequence"/>
</dbReference>
<dbReference type="PROSITE" id="PS00022">
    <property type="entry name" value="EGF_1"/>
    <property type="match status" value="1"/>
</dbReference>
<dbReference type="PROSITE" id="PS50026">
    <property type="entry name" value="EGF_3"/>
    <property type="match status" value="2"/>
</dbReference>
<organism evidence="10 11">
    <name type="scientific">Lottia gigantea</name>
    <name type="common">Giant owl limpet</name>
    <dbReference type="NCBI Taxonomy" id="225164"/>
    <lineage>
        <taxon>Eukaryota</taxon>
        <taxon>Metazoa</taxon>
        <taxon>Spiralia</taxon>
        <taxon>Lophotrochozoa</taxon>
        <taxon>Mollusca</taxon>
        <taxon>Gastropoda</taxon>
        <taxon>Patellogastropoda</taxon>
        <taxon>Lottioidea</taxon>
        <taxon>Lottiidae</taxon>
        <taxon>Lottia</taxon>
    </lineage>
</organism>
<dbReference type="SMART" id="SM00181">
    <property type="entry name" value="EGF"/>
    <property type="match status" value="2"/>
</dbReference>
<dbReference type="AlphaFoldDB" id="V4ARS9"/>
<dbReference type="FunFam" id="2.10.25.10:FF:000066">
    <property type="entry name" value="FAT atypical cadherin 4"/>
    <property type="match status" value="1"/>
</dbReference>
<sequence length="747" mass="82911">MDTRRRTTSFFILISLGMLVVNTEGLETDHWGTQFIFSFIYPMHHNSKNIIAITAREVTKVRVIFQETQAVVKLTVQPGQTNHTWLDQIVIIATENDTSVTVSFKGFVQCINIGAQNNLQFSMDAYDVMNVFCNSDTSGTLITSSKPIAVITGSRQLQLHNFYVRGVVMEMLPPTTEFGTEFVFVTPHGHTGGTSIRIISEFGWQTTIFNNIYSNTPRQPSDIIINPGTYLCFTTSQPVLVVVFMTARTSYQYPTDTGNAYMMVIPPVTKFSNQYVIPMDIFGQYGYNNYYNRVDVIGKSPVNGLVPALPYFDMCPGYEASSSTVSLSGTIEFTANSQFIVLVYGFIYRDAFGFPGGMKLTDFSGTEECSSSPCLNEGWCVETALSYKCHCSDTRYTGQHCETDTVNDCDPNPCIFGICNDLSGFYTCSCHIGYIGYNCSTATPGQTTIATTTQEQTPIKSTTQEQTTTATTTQEHTTLDTTTQGQTTIATTTHEQTTLDTTTQEQTTQETTTQEQITIVTTTQKQTSLDSTAQEQTTLETTTQEQTSLATTTQKQTSLDTTAQEQTTLETTTQEQATIATTTQETTTLETTTQEQTTQETTTQEQTTQEQTTTTSLATTLTFTPTRIYMRKQFCKGDLCMCKCPCIKKLTTAQIAEDAINTVNALKVETSTLSKTVRKKISSENLTKTETNLGVTSVIFVSSVFFVIIFMDISKMIYWISTKLTKRTNRIHVDPENETGSTEEGND</sequence>
<feature type="region of interest" description="Disordered" evidence="6">
    <location>
        <begin position="450"/>
        <end position="615"/>
    </location>
</feature>
<evidence type="ECO:0000256" key="3">
    <source>
        <dbReference type="ARBA" id="ARBA00022737"/>
    </source>
</evidence>
<dbReference type="OrthoDB" id="6119196at2759"/>
<feature type="signal peptide" evidence="8">
    <location>
        <begin position="1"/>
        <end position="25"/>
    </location>
</feature>
<dbReference type="PROSITE" id="PS01186">
    <property type="entry name" value="EGF_2"/>
    <property type="match status" value="1"/>
</dbReference>
<feature type="chain" id="PRO_5004716890" description="EGF-like domain-containing protein" evidence="8">
    <location>
        <begin position="26"/>
        <end position="747"/>
    </location>
</feature>
<evidence type="ECO:0000313" key="11">
    <source>
        <dbReference type="Proteomes" id="UP000030746"/>
    </source>
</evidence>
<dbReference type="RefSeq" id="XP_009049387.1">
    <property type="nucleotide sequence ID" value="XM_009051139.1"/>
</dbReference>
<reference evidence="10 11" key="1">
    <citation type="journal article" date="2013" name="Nature">
        <title>Insights into bilaterian evolution from three spiralian genomes.</title>
        <authorList>
            <person name="Simakov O."/>
            <person name="Marletaz F."/>
            <person name="Cho S.J."/>
            <person name="Edsinger-Gonzales E."/>
            <person name="Havlak P."/>
            <person name="Hellsten U."/>
            <person name="Kuo D.H."/>
            <person name="Larsson T."/>
            <person name="Lv J."/>
            <person name="Arendt D."/>
            <person name="Savage R."/>
            <person name="Osoegawa K."/>
            <person name="de Jong P."/>
            <person name="Grimwood J."/>
            <person name="Chapman J.A."/>
            <person name="Shapiro H."/>
            <person name="Aerts A."/>
            <person name="Otillar R.P."/>
            <person name="Terry A.Y."/>
            <person name="Boore J.L."/>
            <person name="Grigoriev I.V."/>
            <person name="Lindberg D.R."/>
            <person name="Seaver E.C."/>
            <person name="Weisblat D.A."/>
            <person name="Putnam N.H."/>
            <person name="Rokhsar D.S."/>
        </authorList>
    </citation>
    <scope>NUCLEOTIDE SEQUENCE [LARGE SCALE GENOMIC DNA]</scope>
</reference>
<dbReference type="STRING" id="225164.V4ARS9"/>
<protein>
    <recommendedName>
        <fullName evidence="9">EGF-like domain-containing protein</fullName>
    </recommendedName>
</protein>
<dbReference type="InterPro" id="IPR000742">
    <property type="entry name" value="EGF"/>
</dbReference>
<dbReference type="PANTHER" id="PTHR46534:SF1">
    <property type="entry name" value="IGGFC-BINDING PROTEIN N-TERMINAL DOMAIN-CONTAINING PROTEIN"/>
    <property type="match status" value="1"/>
</dbReference>
<dbReference type="Gene3D" id="2.10.25.10">
    <property type="entry name" value="Laminin"/>
    <property type="match status" value="2"/>
</dbReference>
<keyword evidence="7" id="KW-0812">Transmembrane</keyword>
<dbReference type="HOGENOM" id="CLU_332685_0_0_1"/>
<evidence type="ECO:0000256" key="8">
    <source>
        <dbReference type="SAM" id="SignalP"/>
    </source>
</evidence>
<keyword evidence="1 5" id="KW-0245">EGF-like domain</keyword>
<dbReference type="InterPro" id="IPR000152">
    <property type="entry name" value="EGF-type_Asp/Asn_hydroxyl_site"/>
</dbReference>
<keyword evidence="3" id="KW-0677">Repeat</keyword>
<proteinExistence type="predicted"/>
<dbReference type="SMART" id="SM00179">
    <property type="entry name" value="EGF_CA"/>
    <property type="match status" value="2"/>
</dbReference>
<dbReference type="EMBL" id="KB200869">
    <property type="protein sequence ID" value="ESO99947.1"/>
    <property type="molecule type" value="Genomic_DNA"/>
</dbReference>
<accession>V4ARS9</accession>
<name>V4ARS9_LOTGI</name>
<evidence type="ECO:0000259" key="9">
    <source>
        <dbReference type="PROSITE" id="PS50026"/>
    </source>
</evidence>
<gene>
    <name evidence="10" type="ORF">LOTGIDRAFT_158109</name>
</gene>
<dbReference type="GO" id="GO:0005509">
    <property type="term" value="F:calcium ion binding"/>
    <property type="evidence" value="ECO:0007669"/>
    <property type="project" value="InterPro"/>
</dbReference>
<comment type="caution">
    <text evidence="5">Lacks conserved residue(s) required for the propagation of feature annotation.</text>
</comment>
<evidence type="ECO:0000256" key="6">
    <source>
        <dbReference type="SAM" id="MobiDB-lite"/>
    </source>
</evidence>
<feature type="transmembrane region" description="Helical" evidence="7">
    <location>
        <begin position="698"/>
        <end position="720"/>
    </location>
</feature>
<dbReference type="Pfam" id="PF17517">
    <property type="entry name" value="IgGFc_binding"/>
    <property type="match status" value="1"/>
</dbReference>
<keyword evidence="4 5" id="KW-1015">Disulfide bond</keyword>
<keyword evidence="11" id="KW-1185">Reference proteome</keyword>
<keyword evidence="2 8" id="KW-0732">Signal</keyword>
<dbReference type="SUPFAM" id="SSF57196">
    <property type="entry name" value="EGF/Laminin"/>
    <property type="match status" value="2"/>
</dbReference>
<feature type="disulfide bond" evidence="5">
    <location>
        <begin position="430"/>
        <end position="439"/>
    </location>
</feature>
<dbReference type="PANTHER" id="PTHR46534">
    <property type="entry name" value="IGGFC_BINDING DOMAIN-CONTAINING PROTEIN"/>
    <property type="match status" value="1"/>
</dbReference>
<dbReference type="InterPro" id="IPR035234">
    <property type="entry name" value="IgGFc-bd_N"/>
</dbReference>
<evidence type="ECO:0000256" key="5">
    <source>
        <dbReference type="PROSITE-ProRule" id="PRU00076"/>
    </source>
</evidence>
<dbReference type="CDD" id="cd00054">
    <property type="entry name" value="EGF_CA"/>
    <property type="match status" value="2"/>
</dbReference>
<feature type="domain" description="EGF-like" evidence="9">
    <location>
        <begin position="365"/>
        <end position="402"/>
    </location>
</feature>
<evidence type="ECO:0000256" key="4">
    <source>
        <dbReference type="ARBA" id="ARBA00023157"/>
    </source>
</evidence>
<evidence type="ECO:0000256" key="2">
    <source>
        <dbReference type="ARBA" id="ARBA00022729"/>
    </source>
</evidence>
<evidence type="ECO:0000313" key="10">
    <source>
        <dbReference type="EMBL" id="ESO99947.1"/>
    </source>
</evidence>
<keyword evidence="7" id="KW-0472">Membrane</keyword>
<dbReference type="CTD" id="20237635"/>
<dbReference type="GeneID" id="20237635"/>
<feature type="disulfide bond" evidence="5">
    <location>
        <begin position="409"/>
        <end position="419"/>
    </location>
</feature>
<keyword evidence="7" id="KW-1133">Transmembrane helix</keyword>
<evidence type="ECO:0000256" key="1">
    <source>
        <dbReference type="ARBA" id="ARBA00022536"/>
    </source>
</evidence>
<dbReference type="KEGG" id="lgi:LOTGIDRAFT_158109"/>